<sequence>MQRNKLKRQESVENNNDMLDLTRRSFRRRRMLLSQVSAPEGFPQETVVAPIALTGHELFSVSYSNYTKKTNQPPSPAVNILGRVFSFSNSDQMHGSKSTGNIERRQSRVSKKKNRPPRPKIADSNNIEDVLPPESKNSTASRPVLRTPSSLTVTAENCTTTSEANRLRALLTIDSESKEILIANNNLRRLFNLDRETLIGQRFTDVFALSKGAELMDPPRKNSFSTARSDSVLPQMPYQVFFEENGNLKPVYGKPVDILDSQGQLSTVCLWSYPLSSSCVQANKSAITRSPSSCLPKRKSSDYQKPGSRMFAFLNVVYLVRKALCQVPEIDADSIRGHVGISVISNR</sequence>
<dbReference type="WBParaSite" id="BXY_0107600.1">
    <property type="protein sequence ID" value="BXY_0107600.1"/>
    <property type="gene ID" value="BXY_0107600"/>
</dbReference>
<dbReference type="Gene3D" id="3.30.450.20">
    <property type="entry name" value="PAS domain"/>
    <property type="match status" value="1"/>
</dbReference>
<feature type="region of interest" description="Disordered" evidence="1">
    <location>
        <begin position="89"/>
        <end position="149"/>
    </location>
</feature>
<protein>
    <submittedName>
        <fullName evidence="3">PAS domain-containing protein</fullName>
    </submittedName>
</protein>
<reference evidence="3" key="1">
    <citation type="submission" date="2016-11" db="UniProtKB">
        <authorList>
            <consortium name="WormBaseParasite"/>
        </authorList>
    </citation>
    <scope>IDENTIFICATION</scope>
</reference>
<evidence type="ECO:0000313" key="2">
    <source>
        <dbReference type="Proteomes" id="UP000095284"/>
    </source>
</evidence>
<name>A0A1I7RK44_BURXY</name>
<feature type="compositionally biased region" description="Basic residues" evidence="1">
    <location>
        <begin position="107"/>
        <end position="118"/>
    </location>
</feature>
<proteinExistence type="predicted"/>
<organism evidence="2 3">
    <name type="scientific">Bursaphelenchus xylophilus</name>
    <name type="common">Pinewood nematode worm</name>
    <name type="synonym">Aphelenchoides xylophilus</name>
    <dbReference type="NCBI Taxonomy" id="6326"/>
    <lineage>
        <taxon>Eukaryota</taxon>
        <taxon>Metazoa</taxon>
        <taxon>Ecdysozoa</taxon>
        <taxon>Nematoda</taxon>
        <taxon>Chromadorea</taxon>
        <taxon>Rhabditida</taxon>
        <taxon>Tylenchina</taxon>
        <taxon>Tylenchomorpha</taxon>
        <taxon>Aphelenchoidea</taxon>
        <taxon>Aphelenchoididae</taxon>
        <taxon>Bursaphelenchus</taxon>
    </lineage>
</organism>
<feature type="compositionally biased region" description="Polar residues" evidence="1">
    <location>
        <begin position="89"/>
        <end position="101"/>
    </location>
</feature>
<evidence type="ECO:0000313" key="3">
    <source>
        <dbReference type="WBParaSite" id="BXY_0107600.1"/>
    </source>
</evidence>
<evidence type="ECO:0000256" key="1">
    <source>
        <dbReference type="SAM" id="MobiDB-lite"/>
    </source>
</evidence>
<feature type="compositionally biased region" description="Polar residues" evidence="1">
    <location>
        <begin position="135"/>
        <end position="149"/>
    </location>
</feature>
<dbReference type="Proteomes" id="UP000095284">
    <property type="component" value="Unplaced"/>
</dbReference>
<accession>A0A1I7RK44</accession>
<dbReference type="AlphaFoldDB" id="A0A1I7RK44"/>